<dbReference type="AlphaFoldDB" id="A0A4Q2DD33"/>
<comment type="caution">
    <text evidence="1">The sequence shown here is derived from an EMBL/GenBank/DDBJ whole genome shotgun (WGS) entry which is preliminary data.</text>
</comment>
<name>A0A4Q2DD33_9AGAR</name>
<dbReference type="Proteomes" id="UP000290288">
    <property type="component" value="Unassembled WGS sequence"/>
</dbReference>
<evidence type="ECO:0000313" key="1">
    <source>
        <dbReference type="EMBL" id="RXW16791.1"/>
    </source>
</evidence>
<sequence length="379" mass="43510">MEIGAPMAALYVLQNPDHYKSHEFQVFYWKNFVNYVQFQWERLRDNVELEQGDEDGCDQFRSNRAQDVGIERITDDCRKFEHEGTATVDDDETIRLTRSKGNYVGKGSTDDYRYRPLEHEFVSLYEWVQCSVRQNQGSTRSPSKSLSFYPYLSPHPMSGSHLVACDPERRHRVIPNFIGPALPRKETGESETYFCTMLTLFKPWRTGLDLKSSIENWEMAFKKHIFSDREKELIANFNLRYECYDARDDFAATLKMSSTDCADEMDMDSDFVDVGLYDVDEDGGPGTQREGPAAKQARIDNMHTLEALKKAGWNEDSIQRGIDLGLPRVIVDSSFNSTAWKKVLNAEKELQFKRKLEAFARRVEEMSSGASGSVPNDAA</sequence>
<dbReference type="STRING" id="2316362.A0A4Q2DD33"/>
<reference evidence="1 2" key="1">
    <citation type="submission" date="2019-01" db="EMBL/GenBank/DDBJ databases">
        <title>Draft genome sequence of Psathyrella aberdarensis IHI B618.</title>
        <authorList>
            <person name="Buettner E."/>
            <person name="Kellner H."/>
        </authorList>
    </citation>
    <scope>NUCLEOTIDE SEQUENCE [LARGE SCALE GENOMIC DNA]</scope>
    <source>
        <strain evidence="1 2">IHI B618</strain>
    </source>
</reference>
<organism evidence="1 2">
    <name type="scientific">Candolleomyces aberdarensis</name>
    <dbReference type="NCBI Taxonomy" id="2316362"/>
    <lineage>
        <taxon>Eukaryota</taxon>
        <taxon>Fungi</taxon>
        <taxon>Dikarya</taxon>
        <taxon>Basidiomycota</taxon>
        <taxon>Agaricomycotina</taxon>
        <taxon>Agaricomycetes</taxon>
        <taxon>Agaricomycetidae</taxon>
        <taxon>Agaricales</taxon>
        <taxon>Agaricineae</taxon>
        <taxon>Psathyrellaceae</taxon>
        <taxon>Candolleomyces</taxon>
    </lineage>
</organism>
<evidence type="ECO:0000313" key="2">
    <source>
        <dbReference type="Proteomes" id="UP000290288"/>
    </source>
</evidence>
<protein>
    <submittedName>
        <fullName evidence="1">Uncharacterized protein</fullName>
    </submittedName>
</protein>
<dbReference type="OrthoDB" id="3259294at2759"/>
<accession>A0A4Q2DD33</accession>
<gene>
    <name evidence="1" type="ORF">EST38_g9066</name>
</gene>
<proteinExistence type="predicted"/>
<dbReference type="EMBL" id="SDEE01000401">
    <property type="protein sequence ID" value="RXW16791.1"/>
    <property type="molecule type" value="Genomic_DNA"/>
</dbReference>
<keyword evidence="2" id="KW-1185">Reference proteome</keyword>